<feature type="compositionally biased region" description="Polar residues" evidence="1">
    <location>
        <begin position="288"/>
        <end position="300"/>
    </location>
</feature>
<evidence type="ECO:0000259" key="2">
    <source>
        <dbReference type="PROSITE" id="PS50172"/>
    </source>
</evidence>
<dbReference type="Pfam" id="PF00533">
    <property type="entry name" value="BRCT"/>
    <property type="match status" value="1"/>
</dbReference>
<organism evidence="3 4">
    <name type="scientific">Xylaria arbuscula</name>
    <dbReference type="NCBI Taxonomy" id="114810"/>
    <lineage>
        <taxon>Eukaryota</taxon>
        <taxon>Fungi</taxon>
        <taxon>Dikarya</taxon>
        <taxon>Ascomycota</taxon>
        <taxon>Pezizomycotina</taxon>
        <taxon>Sordariomycetes</taxon>
        <taxon>Xylariomycetidae</taxon>
        <taxon>Xylariales</taxon>
        <taxon>Xylariaceae</taxon>
        <taxon>Xylaria</taxon>
    </lineage>
</organism>
<feature type="compositionally biased region" description="Basic and acidic residues" evidence="1">
    <location>
        <begin position="232"/>
        <end position="248"/>
    </location>
</feature>
<dbReference type="EMBL" id="JANPWZ010003194">
    <property type="protein sequence ID" value="KAJ3553848.1"/>
    <property type="molecule type" value="Genomic_DNA"/>
</dbReference>
<feature type="domain" description="BRCT" evidence="2">
    <location>
        <begin position="1"/>
        <end position="96"/>
    </location>
</feature>
<dbReference type="InterPro" id="IPR036420">
    <property type="entry name" value="BRCT_dom_sf"/>
</dbReference>
<gene>
    <name evidence="3" type="ORF">NPX13_g10779</name>
</gene>
<dbReference type="SUPFAM" id="SSF52113">
    <property type="entry name" value="BRCT domain"/>
    <property type="match status" value="1"/>
</dbReference>
<evidence type="ECO:0000313" key="4">
    <source>
        <dbReference type="Proteomes" id="UP001148614"/>
    </source>
</evidence>
<feature type="compositionally biased region" description="Basic and acidic residues" evidence="1">
    <location>
        <begin position="209"/>
        <end position="223"/>
    </location>
</feature>
<name>A0A9W8N448_9PEZI</name>
<dbReference type="Proteomes" id="UP001148614">
    <property type="component" value="Unassembled WGS sequence"/>
</dbReference>
<reference evidence="3" key="1">
    <citation type="submission" date="2022-07" db="EMBL/GenBank/DDBJ databases">
        <title>Genome Sequence of Xylaria arbuscula.</title>
        <authorList>
            <person name="Buettner E."/>
        </authorList>
    </citation>
    <scope>NUCLEOTIDE SEQUENCE</scope>
    <source>
        <strain evidence="3">VT107</strain>
    </source>
</reference>
<dbReference type="VEuPathDB" id="FungiDB:F4678DRAFT_482289"/>
<feature type="compositionally biased region" description="Basic and acidic residues" evidence="1">
    <location>
        <begin position="396"/>
        <end position="409"/>
    </location>
</feature>
<protein>
    <recommendedName>
        <fullName evidence="2">BRCT domain-containing protein</fullName>
    </recommendedName>
</protein>
<dbReference type="InterPro" id="IPR001357">
    <property type="entry name" value="BRCT_dom"/>
</dbReference>
<dbReference type="Gene3D" id="3.40.50.10190">
    <property type="entry name" value="BRCT domain"/>
    <property type="match status" value="1"/>
</dbReference>
<keyword evidence="4" id="KW-1185">Reference proteome</keyword>
<comment type="caution">
    <text evidence="3">The sequence shown here is derived from an EMBL/GenBank/DDBJ whole genome shotgun (WGS) entry which is preliminary data.</text>
</comment>
<feature type="compositionally biased region" description="Low complexity" evidence="1">
    <location>
        <begin position="311"/>
        <end position="324"/>
    </location>
</feature>
<feature type="compositionally biased region" description="Acidic residues" evidence="1">
    <location>
        <begin position="379"/>
        <end position="395"/>
    </location>
</feature>
<evidence type="ECO:0000313" key="3">
    <source>
        <dbReference type="EMBL" id="KAJ3553848.1"/>
    </source>
</evidence>
<dbReference type="AlphaFoldDB" id="A0A9W8N448"/>
<accession>A0A9W8N448</accession>
<dbReference type="PROSITE" id="PS50172">
    <property type="entry name" value="BRCT"/>
    <property type="match status" value="1"/>
</dbReference>
<feature type="region of interest" description="Disordered" evidence="1">
    <location>
        <begin position="166"/>
        <end position="436"/>
    </location>
</feature>
<feature type="compositionally biased region" description="Low complexity" evidence="1">
    <location>
        <begin position="277"/>
        <end position="286"/>
    </location>
</feature>
<sequence>MPKILRNCVVAIAGDLDDNEWREEKVRGWVKYQGGKFSDVVDETVTHLLCTKENYESRIGPVKAALRNKTTKIVQKDWLEDSITKKSCLKDPKYQWITEEKKKIAKQKKLEEAKKCSENAHFYVDEQATFRKPPVHLDEALKKFKAWFKKKTGIAWNERIDKAGTMGPEHFQYQPPAGGKPVGLLDKRPVSGPAKGAQNSNSQVKQKAKAIEVDRKRAREKHAVSHVASKADGAERPAKRPRHEEAETVRAYAKSKGISTKPEEVTSVASSPEDNDQNNQDNNEQQSTDESVTDTPSDSAAEQAPRNVATSESISNSSNGIEQESSPRENYAQATPFSAHIDALLHYLEHETKEPGSQGDADPPTPCGAPQQVEASYPEVDDDYYAYSDEDNNDDGEYRDRDSETRDLESPLSPAGTQGTDSETTRGAGGESDSQA</sequence>
<evidence type="ECO:0000256" key="1">
    <source>
        <dbReference type="SAM" id="MobiDB-lite"/>
    </source>
</evidence>
<proteinExistence type="predicted"/>